<feature type="transmembrane region" description="Helical" evidence="1">
    <location>
        <begin position="58"/>
        <end position="76"/>
    </location>
</feature>
<keyword evidence="1" id="KW-1133">Transmembrane helix</keyword>
<dbReference type="GeneID" id="64976581"/>
<reference evidence="3" key="1">
    <citation type="submission" date="2021-01" db="EMBL/GenBank/DDBJ databases">
        <authorList>
            <consortium name="Aspergillus puulaauensis MK2 genome sequencing consortium"/>
            <person name="Kazuki M."/>
            <person name="Futagami T."/>
        </authorList>
    </citation>
    <scope>NUCLEOTIDE SEQUENCE</scope>
    <source>
        <strain evidence="3">MK2</strain>
    </source>
</reference>
<keyword evidence="1" id="KW-0812">Transmembrane</keyword>
<dbReference type="OrthoDB" id="2560628at2759"/>
<keyword evidence="1" id="KW-0472">Membrane</keyword>
<name>A0A7R8APL5_9EURO</name>
<dbReference type="InterPro" id="IPR056119">
    <property type="entry name" value="DUF7702"/>
</dbReference>
<evidence type="ECO:0000313" key="3">
    <source>
        <dbReference type="EMBL" id="BCS26576.1"/>
    </source>
</evidence>
<dbReference type="Pfam" id="PF24800">
    <property type="entry name" value="DUF7702"/>
    <property type="match status" value="1"/>
</dbReference>
<gene>
    <name evidence="3" type="ORF">APUU_51287S</name>
</gene>
<dbReference type="Proteomes" id="UP000654913">
    <property type="component" value="Chromosome 5"/>
</dbReference>
<dbReference type="PANTHER" id="PTHR42109:SF3">
    <property type="entry name" value="INTEGRAL MEMBRANE PROTEIN (AFU_ORTHOLOGUE AFUA_5G00100)"/>
    <property type="match status" value="1"/>
</dbReference>
<feature type="transmembrane region" description="Helical" evidence="1">
    <location>
        <begin position="173"/>
        <end position="195"/>
    </location>
</feature>
<feature type="transmembrane region" description="Helical" evidence="1">
    <location>
        <begin position="215"/>
        <end position="238"/>
    </location>
</feature>
<evidence type="ECO:0000313" key="4">
    <source>
        <dbReference type="Proteomes" id="UP000654913"/>
    </source>
</evidence>
<feature type="domain" description="DUF7702" evidence="2">
    <location>
        <begin position="3"/>
        <end position="238"/>
    </location>
</feature>
<reference evidence="3" key="2">
    <citation type="submission" date="2021-02" db="EMBL/GenBank/DDBJ databases">
        <title>Aspergillus puulaauensis MK2 genome sequence.</title>
        <authorList>
            <person name="Futagami T."/>
            <person name="Mori K."/>
            <person name="Kadooka C."/>
            <person name="Tanaka T."/>
        </authorList>
    </citation>
    <scope>NUCLEOTIDE SEQUENCE</scope>
    <source>
        <strain evidence="3">MK2</strain>
    </source>
</reference>
<keyword evidence="4" id="KW-1185">Reference proteome</keyword>
<dbReference type="EMBL" id="AP024447">
    <property type="protein sequence ID" value="BCS26576.1"/>
    <property type="molecule type" value="Genomic_DNA"/>
</dbReference>
<dbReference type="RefSeq" id="XP_041558770.1">
    <property type="nucleotide sequence ID" value="XM_041706379.1"/>
</dbReference>
<sequence>MVNGVYVAGLALYMVLLPLTIYNFWTHRQAGLLAWYYLAAFCILRIVGGALGTSQGDSLAASILIGVGTSPLLLSVDGLVHEARAYRNPNQNISKWLGWGFTYIITALMAAAIALTATGAMDVYKGNPRPNPTSLSHWKLGSALMIVAWVLEVAWTCFSLLPSQARRNAPAYWQGTVILGGTLIALFFLGIRVVYAHVAVMTQRQELSPVYGTTAVRLVLMFFPEALTTILIIFIGFATGRSSSSSRPHGRRRI</sequence>
<proteinExistence type="predicted"/>
<dbReference type="KEGG" id="apuu:APUU_51287S"/>
<accession>A0A7R8APL5</accession>
<evidence type="ECO:0000256" key="1">
    <source>
        <dbReference type="SAM" id="Phobius"/>
    </source>
</evidence>
<feature type="transmembrane region" description="Helical" evidence="1">
    <location>
        <begin position="140"/>
        <end position="161"/>
    </location>
</feature>
<dbReference type="PANTHER" id="PTHR42109">
    <property type="entry name" value="UNPLACED GENOMIC SCAFFOLD UM_SCAF_CONTIG_1.265, WHOLE GENOME SHOTGUN SEQUENCE"/>
    <property type="match status" value="1"/>
</dbReference>
<evidence type="ECO:0000259" key="2">
    <source>
        <dbReference type="Pfam" id="PF24800"/>
    </source>
</evidence>
<feature type="transmembrane region" description="Helical" evidence="1">
    <location>
        <begin position="6"/>
        <end position="25"/>
    </location>
</feature>
<protein>
    <recommendedName>
        <fullName evidence="2">DUF7702 domain-containing protein</fullName>
    </recommendedName>
</protein>
<organism evidence="3 4">
    <name type="scientific">Aspergillus puulaauensis</name>
    <dbReference type="NCBI Taxonomy" id="1220207"/>
    <lineage>
        <taxon>Eukaryota</taxon>
        <taxon>Fungi</taxon>
        <taxon>Dikarya</taxon>
        <taxon>Ascomycota</taxon>
        <taxon>Pezizomycotina</taxon>
        <taxon>Eurotiomycetes</taxon>
        <taxon>Eurotiomycetidae</taxon>
        <taxon>Eurotiales</taxon>
        <taxon>Aspergillaceae</taxon>
        <taxon>Aspergillus</taxon>
    </lineage>
</organism>
<dbReference type="AlphaFoldDB" id="A0A7R8APL5"/>
<feature type="transmembrane region" description="Helical" evidence="1">
    <location>
        <begin position="32"/>
        <end position="52"/>
    </location>
</feature>
<feature type="transmembrane region" description="Helical" evidence="1">
    <location>
        <begin position="96"/>
        <end position="120"/>
    </location>
</feature>